<evidence type="ECO:0000256" key="5">
    <source>
        <dbReference type="SAM" id="MobiDB-lite"/>
    </source>
</evidence>
<evidence type="ECO:0000256" key="3">
    <source>
        <dbReference type="ARBA" id="ARBA00022946"/>
    </source>
</evidence>
<dbReference type="OrthoDB" id="76305at2759"/>
<dbReference type="RefSeq" id="XP_025375710.1">
    <property type="nucleotide sequence ID" value="XM_025522433.1"/>
</dbReference>
<dbReference type="PANTHER" id="PTHR28163">
    <property type="entry name" value="PROTEIN PET117 HOMOLOG, MITOCHONDRIAL"/>
    <property type="match status" value="1"/>
</dbReference>
<evidence type="ECO:0008006" key="9">
    <source>
        <dbReference type="Google" id="ProtNLM"/>
    </source>
</evidence>
<dbReference type="AlphaFoldDB" id="A0A316YH69"/>
<evidence type="ECO:0000313" key="8">
    <source>
        <dbReference type="Proteomes" id="UP000245768"/>
    </source>
</evidence>
<feature type="compositionally biased region" description="Basic and acidic residues" evidence="5">
    <location>
        <begin position="56"/>
        <end position="67"/>
    </location>
</feature>
<dbReference type="EMBL" id="KZ819638">
    <property type="protein sequence ID" value="PWN88512.1"/>
    <property type="molecule type" value="Genomic_DNA"/>
</dbReference>
<dbReference type="PANTHER" id="PTHR28163:SF1">
    <property type="entry name" value="PROTEIN PET117 HOMOLOG, MITOCHONDRIAL"/>
    <property type="match status" value="1"/>
</dbReference>
<dbReference type="GeneID" id="37044349"/>
<organism evidence="7 8">
    <name type="scientific">Acaromyces ingoldii</name>
    <dbReference type="NCBI Taxonomy" id="215250"/>
    <lineage>
        <taxon>Eukaryota</taxon>
        <taxon>Fungi</taxon>
        <taxon>Dikarya</taxon>
        <taxon>Basidiomycota</taxon>
        <taxon>Ustilaginomycotina</taxon>
        <taxon>Exobasidiomycetes</taxon>
        <taxon>Exobasidiales</taxon>
        <taxon>Cryptobasidiaceae</taxon>
        <taxon>Acaromyces</taxon>
    </lineage>
</organism>
<accession>A0A316YH69</accession>
<evidence type="ECO:0000256" key="6">
    <source>
        <dbReference type="SAM" id="SignalP"/>
    </source>
</evidence>
<keyword evidence="6" id="KW-0732">Signal</keyword>
<protein>
    <recommendedName>
        <fullName evidence="9">Cytochrome c oxidase assembly protein</fullName>
    </recommendedName>
</protein>
<keyword evidence="8" id="KW-1185">Reference proteome</keyword>
<feature type="chain" id="PRO_5016266282" description="Cytochrome c oxidase assembly protein" evidence="6">
    <location>
        <begin position="23"/>
        <end position="93"/>
    </location>
</feature>
<feature type="signal peptide" evidence="6">
    <location>
        <begin position="1"/>
        <end position="22"/>
    </location>
</feature>
<evidence type="ECO:0000256" key="4">
    <source>
        <dbReference type="ARBA" id="ARBA00023128"/>
    </source>
</evidence>
<dbReference type="InterPro" id="IPR031568">
    <property type="entry name" value="Pet117"/>
</dbReference>
<reference evidence="7 8" key="1">
    <citation type="journal article" date="2018" name="Mol. Biol. Evol.">
        <title>Broad Genomic Sampling Reveals a Smut Pathogenic Ancestry of the Fungal Clade Ustilaginomycotina.</title>
        <authorList>
            <person name="Kijpornyongpan T."/>
            <person name="Mondo S.J."/>
            <person name="Barry K."/>
            <person name="Sandor L."/>
            <person name="Lee J."/>
            <person name="Lipzen A."/>
            <person name="Pangilinan J."/>
            <person name="LaButti K."/>
            <person name="Hainaut M."/>
            <person name="Henrissat B."/>
            <person name="Grigoriev I.V."/>
            <person name="Spatafora J.W."/>
            <person name="Aime M.C."/>
        </authorList>
    </citation>
    <scope>NUCLEOTIDE SEQUENCE [LARGE SCALE GENOMIC DNA]</scope>
    <source>
        <strain evidence="7 8">MCA 4198</strain>
    </source>
</reference>
<dbReference type="Proteomes" id="UP000245768">
    <property type="component" value="Unassembled WGS sequence"/>
</dbReference>
<keyword evidence="3" id="KW-0809">Transit peptide</keyword>
<keyword evidence="4" id="KW-0496">Mitochondrion</keyword>
<feature type="region of interest" description="Disordered" evidence="5">
    <location>
        <begin position="56"/>
        <end position="93"/>
    </location>
</feature>
<name>A0A316YH69_9BASI</name>
<comment type="similarity">
    <text evidence="2">Belongs to the PET117 family.</text>
</comment>
<comment type="subcellular location">
    <subcellularLocation>
        <location evidence="1">Mitochondrion</location>
    </subcellularLocation>
</comment>
<evidence type="ECO:0000256" key="2">
    <source>
        <dbReference type="ARBA" id="ARBA00008197"/>
    </source>
</evidence>
<evidence type="ECO:0000256" key="1">
    <source>
        <dbReference type="ARBA" id="ARBA00004173"/>
    </source>
</evidence>
<dbReference type="GO" id="GO:0005739">
    <property type="term" value="C:mitochondrion"/>
    <property type="evidence" value="ECO:0007669"/>
    <property type="project" value="UniProtKB-SubCell"/>
</dbReference>
<sequence>MSRAAKATLGLSVVLSAATVWGVHYMQVQEREVMHKGVERDTARLEEKRRQRALDLERNRAREEEFQKMQPTKGWLAGRFGGSTPASPEKAPS</sequence>
<gene>
    <name evidence="7" type="ORF">FA10DRAFT_268697</name>
</gene>
<dbReference type="InParanoid" id="A0A316YH69"/>
<dbReference type="Pfam" id="PF15786">
    <property type="entry name" value="PET117"/>
    <property type="match status" value="1"/>
</dbReference>
<proteinExistence type="inferred from homology"/>
<dbReference type="STRING" id="215250.A0A316YH69"/>
<evidence type="ECO:0000313" key="7">
    <source>
        <dbReference type="EMBL" id="PWN88512.1"/>
    </source>
</evidence>
<dbReference type="GO" id="GO:0033617">
    <property type="term" value="P:mitochondrial respiratory chain complex IV assembly"/>
    <property type="evidence" value="ECO:0007669"/>
    <property type="project" value="TreeGrafter"/>
</dbReference>